<geneLocation type="plasmid" evidence="3">
    <name>Plasmid1 dna</name>
</geneLocation>
<sequence>MELNLDLANACPVVSFNYSKIELWLVGCGGTGSWLAASLVRLGRVLSQQGKQVKLCFVDPDRVESANVLRQCFCDAEIGLNKAKTLALRYSLVWKMEIKAITQPFQPKWIVPSYNTLIVITACVDNAKARESITKVLEYNTHRSAPSIWHLDCGNSKRSGQVLLGSHLSNNPNDYYFEALGCFRLPAPIIQQPDLLVPQLEELADNNLSCEQMALLNSQSLSINQRVAAEAFDYLLQLTTGKLRRFATYFDLESGSGKSLYTTQGSIMQAIR</sequence>
<keyword evidence="2" id="KW-0614">Plasmid</keyword>
<dbReference type="Proteomes" id="UP000218785">
    <property type="component" value="Plasmid plasmid1"/>
</dbReference>
<dbReference type="KEGG" id="ttq:NIES37_69980"/>
<dbReference type="AlphaFoldDB" id="A0A1Z4NBB9"/>
<reference evidence="2 3" key="1">
    <citation type="submission" date="2017-06" db="EMBL/GenBank/DDBJ databases">
        <title>Genome sequencing of cyanobaciteial culture collection at National Institute for Environmental Studies (NIES).</title>
        <authorList>
            <person name="Hirose Y."/>
            <person name="Shimura Y."/>
            <person name="Fujisawa T."/>
            <person name="Nakamura Y."/>
            <person name="Kawachi M."/>
        </authorList>
    </citation>
    <scope>NUCLEOTIDE SEQUENCE [LARGE SCALE GENOMIC DNA]</scope>
    <source>
        <strain evidence="2 3">NIES-37</strain>
        <plasmid evidence="3">Plasmid1 dna</plasmid>
    </source>
</reference>
<dbReference type="InterPro" id="IPR035985">
    <property type="entry name" value="Ubiquitin-activating_enz"/>
</dbReference>
<dbReference type="GO" id="GO:0008641">
    <property type="term" value="F:ubiquitin-like modifier activating enzyme activity"/>
    <property type="evidence" value="ECO:0007669"/>
    <property type="project" value="InterPro"/>
</dbReference>
<keyword evidence="3" id="KW-1185">Reference proteome</keyword>
<dbReference type="EMBL" id="AP018249">
    <property type="protein sequence ID" value="BAZ02985.1"/>
    <property type="molecule type" value="Genomic_DNA"/>
</dbReference>
<proteinExistence type="predicted"/>
<dbReference type="InterPro" id="IPR000594">
    <property type="entry name" value="ThiF_NAD_FAD-bd"/>
</dbReference>
<accession>A0A1Z4NBB9</accession>
<evidence type="ECO:0000313" key="3">
    <source>
        <dbReference type="Proteomes" id="UP000218785"/>
    </source>
</evidence>
<gene>
    <name evidence="2" type="ORF">NIES37_69980</name>
</gene>
<feature type="domain" description="THIF-type NAD/FAD binding fold" evidence="1">
    <location>
        <begin position="22"/>
        <end position="136"/>
    </location>
</feature>
<name>A0A1Z4NBB9_9CYAN</name>
<dbReference type="RefSeq" id="WP_096584739.1">
    <property type="nucleotide sequence ID" value="NZ_CAWNJS010000002.1"/>
</dbReference>
<dbReference type="Pfam" id="PF00899">
    <property type="entry name" value="ThiF"/>
    <property type="match status" value="1"/>
</dbReference>
<dbReference type="SUPFAM" id="SSF69572">
    <property type="entry name" value="Activating enzymes of the ubiquitin-like proteins"/>
    <property type="match status" value="1"/>
</dbReference>
<protein>
    <submittedName>
        <fullName evidence="2">UBA/THIF-type NAD/FAD binding fold protein</fullName>
    </submittedName>
</protein>
<dbReference type="Gene3D" id="3.40.50.720">
    <property type="entry name" value="NAD(P)-binding Rossmann-like Domain"/>
    <property type="match status" value="1"/>
</dbReference>
<evidence type="ECO:0000259" key="1">
    <source>
        <dbReference type="Pfam" id="PF00899"/>
    </source>
</evidence>
<organism evidence="2 3">
    <name type="scientific">Tolypothrix tenuis PCC 7101</name>
    <dbReference type="NCBI Taxonomy" id="231146"/>
    <lineage>
        <taxon>Bacteria</taxon>
        <taxon>Bacillati</taxon>
        <taxon>Cyanobacteriota</taxon>
        <taxon>Cyanophyceae</taxon>
        <taxon>Nostocales</taxon>
        <taxon>Tolypothrichaceae</taxon>
        <taxon>Tolypothrix</taxon>
    </lineage>
</organism>
<evidence type="ECO:0000313" key="2">
    <source>
        <dbReference type="EMBL" id="BAZ02985.1"/>
    </source>
</evidence>